<dbReference type="KEGG" id="vg:40072365"/>
<proteinExistence type="predicted"/>
<keyword evidence="2" id="KW-1185">Reference proteome</keyword>
<reference evidence="1 2" key="1">
    <citation type="submission" date="2016-07" db="EMBL/GenBank/DDBJ databases">
        <authorList>
            <person name="Modlin R.L."/>
            <person name="Cheng L.S."/>
            <person name="Marinelli L.J."/>
            <person name="Grosset N."/>
            <person name="Gautier M."/>
            <person name="Fitz-Gibbon S."/>
            <person name="Pellegrini M."/>
            <person name="Bowman C.A."/>
            <person name="Russell D.A."/>
            <person name="Jacobs-Sera D."/>
            <person name="Hatfull G.F."/>
        </authorList>
    </citation>
    <scope>NUCLEOTIDE SEQUENCE [LARGE SCALE GENOMIC DNA]</scope>
</reference>
<dbReference type="EMBL" id="KX620748">
    <property type="protein sequence ID" value="AOT24257.1"/>
    <property type="molecule type" value="Genomic_DNA"/>
</dbReference>
<evidence type="ECO:0000313" key="2">
    <source>
        <dbReference type="Proteomes" id="UP000223795"/>
    </source>
</evidence>
<protein>
    <submittedName>
        <fullName evidence="1">Uncharacterized protein</fullName>
    </submittedName>
</protein>
<dbReference type="GeneID" id="40072365"/>
<sequence length="208" mass="22552">MGVYDPIPSSSPLVGVAKDLRRRQRRQADTTAGQLHNTATRTKEQFDFLLRQTGSDVTDSSTGPEGIVGGDDAVHWLDFQAGVDPSVEVTTSSTGVVNVSWGTLLSVRGTGMANSKVMVGGYVGLEVLDGFEVVVPIDQNWAAQSYAESYRMAVMRGRVTSQRRLALTPNRRYVFRCRRGYYALTTNDAAAEIKFGPGTSITVDKLGV</sequence>
<gene>
    <name evidence="1" type="primary">18</name>
    <name evidence="1" type="ORF">ANATOLE_18</name>
</gene>
<dbReference type="OrthoDB" id="30432at10239"/>
<name>A0A1D8ET63_9CAUD</name>
<dbReference type="Proteomes" id="UP000223795">
    <property type="component" value="Segment"/>
</dbReference>
<organism evidence="1 2">
    <name type="scientific">Propionibacterium phage Anatole</name>
    <dbReference type="NCBI Taxonomy" id="1897531"/>
    <lineage>
        <taxon>Viruses</taxon>
        <taxon>Duplodnaviria</taxon>
        <taxon>Heunggongvirae</taxon>
        <taxon>Uroviricota</taxon>
        <taxon>Caudoviricetes</taxon>
        <taxon>Anatolevirus</taxon>
        <taxon>Anatolevirus anatole</taxon>
    </lineage>
</organism>
<accession>A0A1D8ET63</accession>
<dbReference type="RefSeq" id="YP_009596766.1">
    <property type="nucleotide sequence ID" value="NC_041890.1"/>
</dbReference>
<evidence type="ECO:0000313" key="1">
    <source>
        <dbReference type="EMBL" id="AOT24257.1"/>
    </source>
</evidence>